<protein>
    <recommendedName>
        <fullName evidence="2">Beta-lactamase-related domain-containing protein</fullName>
    </recommendedName>
</protein>
<dbReference type="Proteomes" id="UP001500879">
    <property type="component" value="Unassembled WGS sequence"/>
</dbReference>
<sequence length="563" mass="60482">MTGAPHALFSAAWLRMAATVAAPHAPDPGSGSAVRIGLRLTDASGDVADRVLLLADMATGALEFTAGEWGERPAMTLALSRADALVLLFGDGEQRVRLFEHGGLRLEGVFLFVFFLDRVLQQDPAGVVARLRELTAGPPPRGPEPTGGAASAGDPAVAEGEALDHARERLPLTMAALRHELGRTTPGAQLYVSGADTTVSVALGEARPGVPFTRDALPIWYCCSKPFGAVAVGQLWERGLLDPEHPVAAYLPWFTGDGRETVTLRQLLTHTSVVPMGLDPLHGSMTAPLPLRREQVRTMAVPRDALPGSKITYAPWWAWFLLSEVVRAVDGRDYERYLAEEILTPCGMTDTRVVLAPEEYQRLASRLPLIHITGGGLPSQPTHWFATEASCTRPVHGLNMRGPMADLGLFFEALANGGLGRQGRILRAQTVAALTARHRVGLRDDFGNADWGLGFRVESRYVAEECTAFGHHASLRSFGHYGLWTSAAFADPDAGLVVALHLNGKTWQEDHQRRLIAVCDAVYRDLGLDRAAAVHPGGPGRALTVPPPTVTADQATSPDGPER</sequence>
<keyword evidence="4" id="KW-1185">Reference proteome</keyword>
<reference evidence="3 4" key="1">
    <citation type="journal article" date="2019" name="Int. J. Syst. Evol. Microbiol.">
        <title>The Global Catalogue of Microorganisms (GCM) 10K type strain sequencing project: providing services to taxonomists for standard genome sequencing and annotation.</title>
        <authorList>
            <consortium name="The Broad Institute Genomics Platform"/>
            <consortium name="The Broad Institute Genome Sequencing Center for Infectious Disease"/>
            <person name="Wu L."/>
            <person name="Ma J."/>
        </authorList>
    </citation>
    <scope>NUCLEOTIDE SEQUENCE [LARGE SCALE GENOMIC DNA]</scope>
    <source>
        <strain evidence="3 4">JCM 4788</strain>
    </source>
</reference>
<gene>
    <name evidence="3" type="ORF">GCM10010357_15370</name>
</gene>
<evidence type="ECO:0000313" key="3">
    <source>
        <dbReference type="EMBL" id="GAA0395279.1"/>
    </source>
</evidence>
<feature type="region of interest" description="Disordered" evidence="1">
    <location>
        <begin position="537"/>
        <end position="563"/>
    </location>
</feature>
<feature type="region of interest" description="Disordered" evidence="1">
    <location>
        <begin position="134"/>
        <end position="157"/>
    </location>
</feature>
<evidence type="ECO:0000313" key="4">
    <source>
        <dbReference type="Proteomes" id="UP001500879"/>
    </source>
</evidence>
<evidence type="ECO:0000256" key="1">
    <source>
        <dbReference type="SAM" id="MobiDB-lite"/>
    </source>
</evidence>
<name>A0ABN0YH00_9ACTN</name>
<accession>A0ABN0YH00</accession>
<feature type="domain" description="Beta-lactamase-related" evidence="2">
    <location>
        <begin position="183"/>
        <end position="516"/>
    </location>
</feature>
<dbReference type="InterPro" id="IPR001466">
    <property type="entry name" value="Beta-lactam-related"/>
</dbReference>
<comment type="caution">
    <text evidence="3">The sequence shown here is derived from an EMBL/GenBank/DDBJ whole genome shotgun (WGS) entry which is preliminary data.</text>
</comment>
<dbReference type="InterPro" id="IPR012338">
    <property type="entry name" value="Beta-lactam/transpept-like"/>
</dbReference>
<dbReference type="Pfam" id="PF00144">
    <property type="entry name" value="Beta-lactamase"/>
    <property type="match status" value="1"/>
</dbReference>
<dbReference type="SUPFAM" id="SSF56601">
    <property type="entry name" value="beta-lactamase/transpeptidase-like"/>
    <property type="match status" value="1"/>
</dbReference>
<organism evidence="3 4">
    <name type="scientific">Streptomyces luteireticuli</name>
    <dbReference type="NCBI Taxonomy" id="173858"/>
    <lineage>
        <taxon>Bacteria</taxon>
        <taxon>Bacillati</taxon>
        <taxon>Actinomycetota</taxon>
        <taxon>Actinomycetes</taxon>
        <taxon>Kitasatosporales</taxon>
        <taxon>Streptomycetaceae</taxon>
        <taxon>Streptomyces</taxon>
    </lineage>
</organism>
<dbReference type="Gene3D" id="3.40.710.10">
    <property type="entry name" value="DD-peptidase/beta-lactamase superfamily"/>
    <property type="match status" value="1"/>
</dbReference>
<dbReference type="PANTHER" id="PTHR43283">
    <property type="entry name" value="BETA-LACTAMASE-RELATED"/>
    <property type="match status" value="1"/>
</dbReference>
<proteinExistence type="predicted"/>
<dbReference type="InterPro" id="IPR050789">
    <property type="entry name" value="Diverse_Enzym_Activities"/>
</dbReference>
<dbReference type="EMBL" id="BAAABX010000015">
    <property type="protein sequence ID" value="GAA0395279.1"/>
    <property type="molecule type" value="Genomic_DNA"/>
</dbReference>
<evidence type="ECO:0000259" key="2">
    <source>
        <dbReference type="Pfam" id="PF00144"/>
    </source>
</evidence>
<dbReference type="RefSeq" id="WP_344021307.1">
    <property type="nucleotide sequence ID" value="NZ_BAAABX010000015.1"/>
</dbReference>